<reference evidence="1" key="1">
    <citation type="submission" date="2021-05" db="EMBL/GenBank/DDBJ databases">
        <authorList>
            <person name="Alioto T."/>
            <person name="Alioto T."/>
            <person name="Gomez Garrido J."/>
        </authorList>
    </citation>
    <scope>NUCLEOTIDE SEQUENCE</scope>
</reference>
<proteinExistence type="predicted"/>
<dbReference type="EMBL" id="HBUE01243647">
    <property type="protein sequence ID" value="CAG6550680.1"/>
    <property type="molecule type" value="Transcribed_RNA"/>
</dbReference>
<dbReference type="EMBL" id="HBUE01029229">
    <property type="protein sequence ID" value="CAG6455734.1"/>
    <property type="molecule type" value="Transcribed_RNA"/>
</dbReference>
<protein>
    <submittedName>
        <fullName evidence="1">(northern house mosquito) hypothetical protein</fullName>
    </submittedName>
</protein>
<accession>A0A8D8AH39</accession>
<dbReference type="EMBL" id="HBUE01029230">
    <property type="protein sequence ID" value="CAG6455736.1"/>
    <property type="molecule type" value="Transcribed_RNA"/>
</dbReference>
<dbReference type="EMBL" id="HBUE01350748">
    <property type="protein sequence ID" value="CAG6602975.1"/>
    <property type="molecule type" value="Transcribed_RNA"/>
</dbReference>
<dbReference type="EMBL" id="HBUE01243649">
    <property type="protein sequence ID" value="CAG6550681.1"/>
    <property type="molecule type" value="Transcribed_RNA"/>
</dbReference>
<sequence>MFQRRFRQEIYRKRALVGGVVPPPLVIYCGSGSVGVLLQHYRGQSNYARREPGKSHRVFLFFRISQLAAHICVAGGGQFDCYTEDGQDPDLDRFRSTNDLFFLFFYSASGESWLPLVQLDIFYLSNLGIWEIFVDFQQNA</sequence>
<dbReference type="AlphaFoldDB" id="A0A8D8AH39"/>
<organism evidence="1">
    <name type="scientific">Culex pipiens</name>
    <name type="common">House mosquito</name>
    <dbReference type="NCBI Taxonomy" id="7175"/>
    <lineage>
        <taxon>Eukaryota</taxon>
        <taxon>Metazoa</taxon>
        <taxon>Ecdysozoa</taxon>
        <taxon>Arthropoda</taxon>
        <taxon>Hexapoda</taxon>
        <taxon>Insecta</taxon>
        <taxon>Pterygota</taxon>
        <taxon>Neoptera</taxon>
        <taxon>Endopterygota</taxon>
        <taxon>Diptera</taxon>
        <taxon>Nematocera</taxon>
        <taxon>Culicoidea</taxon>
        <taxon>Culicidae</taxon>
        <taxon>Culicinae</taxon>
        <taxon>Culicini</taxon>
        <taxon>Culex</taxon>
        <taxon>Culex</taxon>
    </lineage>
</organism>
<evidence type="ECO:0000313" key="1">
    <source>
        <dbReference type="EMBL" id="CAG6455734.1"/>
    </source>
</evidence>
<name>A0A8D8AH39_CULPI</name>
<dbReference type="EMBL" id="HBUE01350746">
    <property type="protein sequence ID" value="CAG6602974.1"/>
    <property type="molecule type" value="Transcribed_RNA"/>
</dbReference>